<dbReference type="Proteomes" id="UP000065511">
    <property type="component" value="Chromosome"/>
</dbReference>
<dbReference type="RefSeq" id="WP_071876156.1">
    <property type="nucleotide sequence ID" value="NZ_JXLC01000001.1"/>
</dbReference>
<accession>A0A0S3KDZ8</accession>
<reference evidence="2 4" key="1">
    <citation type="submission" date="2014-12" db="EMBL/GenBank/DDBJ databases">
        <title>Draft genome sequences of 29 type strains of Enterococci.</title>
        <authorList>
            <person name="Zhong Z."/>
            <person name="Sun Z."/>
            <person name="Liu W."/>
            <person name="Zhang W."/>
            <person name="Zhang H."/>
        </authorList>
    </citation>
    <scope>NUCLEOTIDE SEQUENCE [LARGE SCALE GENOMIC DNA]</scope>
    <source>
        <strain evidence="2 4">DSM 22801</strain>
    </source>
</reference>
<reference evidence="1 3" key="2">
    <citation type="submission" date="2015-12" db="EMBL/GenBank/DDBJ databases">
        <authorList>
            <person name="Lauer A."/>
            <person name="Humrighouse B."/>
            <person name="Loparev V."/>
            <person name="Shewmaker P.L."/>
            <person name="Whitney A.M."/>
            <person name="McLaughlin R.W."/>
        </authorList>
    </citation>
    <scope>NUCLEOTIDE SEQUENCE [LARGE SCALE GENOMIC DNA]</scope>
    <source>
        <strain evidence="1 3">LMG 23085</strain>
    </source>
</reference>
<dbReference type="GO" id="GO:0003700">
    <property type="term" value="F:DNA-binding transcription factor activity"/>
    <property type="evidence" value="ECO:0007669"/>
    <property type="project" value="TreeGrafter"/>
</dbReference>
<evidence type="ECO:0000313" key="4">
    <source>
        <dbReference type="Proteomes" id="UP000183039"/>
    </source>
</evidence>
<dbReference type="AlphaFoldDB" id="A0A0S3KDZ8"/>
<name>A0A0S3KDZ8_9ENTE</name>
<dbReference type="EMBL" id="CP013614">
    <property type="protein sequence ID" value="ALS02523.1"/>
    <property type="molecule type" value="Genomic_DNA"/>
</dbReference>
<dbReference type="KEGG" id="ess:ATZ33_14395"/>
<dbReference type="GO" id="GO:0005829">
    <property type="term" value="C:cytosol"/>
    <property type="evidence" value="ECO:0007669"/>
    <property type="project" value="TreeGrafter"/>
</dbReference>
<dbReference type="EMBL" id="JXLC01000001">
    <property type="protein sequence ID" value="OJG93563.1"/>
    <property type="molecule type" value="Genomic_DNA"/>
</dbReference>
<dbReference type="Proteomes" id="UP000183039">
    <property type="component" value="Unassembled WGS sequence"/>
</dbReference>
<organism evidence="2 4">
    <name type="scientific">Enterococcus silesiacus</name>
    <dbReference type="NCBI Taxonomy" id="332949"/>
    <lineage>
        <taxon>Bacteria</taxon>
        <taxon>Bacillati</taxon>
        <taxon>Bacillota</taxon>
        <taxon>Bacilli</taxon>
        <taxon>Lactobacillales</taxon>
        <taxon>Enterococcaceae</taxon>
        <taxon>Enterococcus</taxon>
    </lineage>
</organism>
<dbReference type="OrthoDB" id="213028at2"/>
<keyword evidence="3" id="KW-1185">Reference proteome</keyword>
<gene>
    <name evidence="1" type="ORF">ATZ33_14395</name>
    <name evidence="2" type="ORF">RV15_GL000165</name>
</gene>
<dbReference type="Pfam" id="PF02082">
    <property type="entry name" value="Rrf2"/>
    <property type="match status" value="1"/>
</dbReference>
<proteinExistence type="predicted"/>
<dbReference type="InterPro" id="IPR000944">
    <property type="entry name" value="Tscrpt_reg_Rrf2"/>
</dbReference>
<dbReference type="FunFam" id="1.10.10.10:FF:000138">
    <property type="entry name" value="Rrf2 family transcriptional regulator"/>
    <property type="match status" value="1"/>
</dbReference>
<dbReference type="InterPro" id="IPR036388">
    <property type="entry name" value="WH-like_DNA-bd_sf"/>
</dbReference>
<protein>
    <submittedName>
        <fullName evidence="2">Rrf2 family protein</fullName>
    </submittedName>
    <submittedName>
        <fullName evidence="1">Transcriptional regulator</fullName>
    </submittedName>
</protein>
<evidence type="ECO:0000313" key="1">
    <source>
        <dbReference type="EMBL" id="ALS02523.1"/>
    </source>
</evidence>
<evidence type="ECO:0000313" key="2">
    <source>
        <dbReference type="EMBL" id="OJG93563.1"/>
    </source>
</evidence>
<dbReference type="Gene3D" id="1.10.10.10">
    <property type="entry name" value="Winged helix-like DNA-binding domain superfamily/Winged helix DNA-binding domain"/>
    <property type="match status" value="1"/>
</dbReference>
<dbReference type="SUPFAM" id="SSF46785">
    <property type="entry name" value="Winged helix' DNA-binding domain"/>
    <property type="match status" value="1"/>
</dbReference>
<dbReference type="PANTHER" id="PTHR33221">
    <property type="entry name" value="WINGED HELIX-TURN-HELIX TRANSCRIPTIONAL REGULATOR, RRF2 FAMILY"/>
    <property type="match status" value="1"/>
</dbReference>
<dbReference type="PROSITE" id="PS51197">
    <property type="entry name" value="HTH_RRF2_2"/>
    <property type="match status" value="1"/>
</dbReference>
<dbReference type="PANTHER" id="PTHR33221:SF15">
    <property type="entry name" value="HTH-TYPE TRANSCRIPTIONAL REGULATOR YWGB-RELATED"/>
    <property type="match status" value="1"/>
</dbReference>
<dbReference type="InterPro" id="IPR036390">
    <property type="entry name" value="WH_DNA-bd_sf"/>
</dbReference>
<sequence>MAMSTKLSVAIHILSLIEIGPPDRVNSELIAASVNTNPVVVRRLMSKLKKAGLIHTSRGATQTYLLKKPEDISLYDVYEAVELDHEVFNIHQNPNPNCLVGANIQSVLEKQYVKVQQSMESELKEIALSDVIHQIKQQET</sequence>
<evidence type="ECO:0000313" key="3">
    <source>
        <dbReference type="Proteomes" id="UP000065511"/>
    </source>
</evidence>